<accession>A0ABU8VKT3</accession>
<keyword evidence="3 5" id="KW-0378">Hydrolase</keyword>
<dbReference type="EMBL" id="JBBKZU010000012">
    <property type="protein sequence ID" value="MEJ8814289.1"/>
    <property type="molecule type" value="Genomic_DNA"/>
</dbReference>
<dbReference type="InterPro" id="IPR029045">
    <property type="entry name" value="ClpP/crotonase-like_dom_sf"/>
</dbReference>
<organism evidence="5 6">
    <name type="scientific">Variovorax ureilyticus</name>
    <dbReference type="NCBI Taxonomy" id="1836198"/>
    <lineage>
        <taxon>Bacteria</taxon>
        <taxon>Pseudomonadati</taxon>
        <taxon>Pseudomonadota</taxon>
        <taxon>Betaproteobacteria</taxon>
        <taxon>Burkholderiales</taxon>
        <taxon>Comamonadaceae</taxon>
        <taxon>Variovorax</taxon>
    </lineage>
</organism>
<dbReference type="Gene3D" id="3.90.226.10">
    <property type="entry name" value="2-enoyl-CoA Hydratase, Chain A, domain 1"/>
    <property type="match status" value="1"/>
</dbReference>
<dbReference type="CDD" id="cd06558">
    <property type="entry name" value="crotonase-like"/>
    <property type="match status" value="1"/>
</dbReference>
<dbReference type="RefSeq" id="WP_340359521.1">
    <property type="nucleotide sequence ID" value="NZ_JBBKZU010000012.1"/>
</dbReference>
<keyword evidence="6" id="KW-1185">Reference proteome</keyword>
<reference evidence="5 6" key="1">
    <citation type="submission" date="2024-03" db="EMBL/GenBank/DDBJ databases">
        <title>Novel species of the genus Variovorax.</title>
        <authorList>
            <person name="Liu Q."/>
            <person name="Xin Y.-H."/>
        </authorList>
    </citation>
    <scope>NUCLEOTIDE SEQUENCE [LARGE SCALE GENOMIC DNA]</scope>
    <source>
        <strain evidence="5 6">KACC 18899</strain>
    </source>
</reference>
<comment type="caution">
    <text evidence="5">The sequence shown here is derived from an EMBL/GenBank/DDBJ whole genome shotgun (WGS) entry which is preliminary data.</text>
</comment>
<protein>
    <recommendedName>
        <fullName evidence="2">3-hydroxyisobutyryl-CoA hydrolase</fullName>
        <ecNumber evidence="2">3.1.2.4</ecNumber>
    </recommendedName>
</protein>
<dbReference type="PANTHER" id="PTHR43176">
    <property type="entry name" value="3-HYDROXYISOBUTYRYL-COA HYDROLASE-RELATED"/>
    <property type="match status" value="1"/>
</dbReference>
<feature type="domain" description="Enoyl-CoA hydratase/isomerase" evidence="4">
    <location>
        <begin position="19"/>
        <end position="358"/>
    </location>
</feature>
<evidence type="ECO:0000313" key="6">
    <source>
        <dbReference type="Proteomes" id="UP001365846"/>
    </source>
</evidence>
<dbReference type="NCBIfam" id="NF004127">
    <property type="entry name" value="PRK05617.1"/>
    <property type="match status" value="1"/>
</dbReference>
<evidence type="ECO:0000259" key="4">
    <source>
        <dbReference type="Pfam" id="PF16113"/>
    </source>
</evidence>
<evidence type="ECO:0000256" key="3">
    <source>
        <dbReference type="ARBA" id="ARBA00022801"/>
    </source>
</evidence>
<sequence>MQRSVLFNEISTACGRRFGHATLNSPATLNALSLEMIDRLGPMLSLWADDANIAGVVIDSVGDKAFCAGGDLQLLYASMKETPPGEIPLEAARFFEREYRLDYQIHTYQKPVLCWAHGIVMGGGIGLLAGASHRVATPRTRLAMPEISIGLYPDVGGSWFLRRSPGKSGLFLALTGASINAADSRFVGLTDFVVPQEQKEHVLTAIAGSKWFDNTERNSAQLSHIVLDHSEHGELAESNIRKHFDLIDSIVGHDTFIDLARRLQILSQDEDTWLSGAATNFVKGSPTSAALAFALWRRVLHMSMADVLRLEYHVSVACARFGDFAEGIRALIIDKDRNPRWRPGTLEEVSESYVQSFLQPPHPLADLL</sequence>
<proteinExistence type="predicted"/>
<gene>
    <name evidence="5" type="ORF">WKW77_24610</name>
</gene>
<dbReference type="Proteomes" id="UP001365846">
    <property type="component" value="Unassembled WGS sequence"/>
</dbReference>
<comment type="catalytic activity">
    <reaction evidence="1">
        <text>3-hydroxy-2-methylpropanoyl-CoA + H2O = 3-hydroxy-2-methylpropanoate + CoA + H(+)</text>
        <dbReference type="Rhea" id="RHEA:20888"/>
        <dbReference type="ChEBI" id="CHEBI:11805"/>
        <dbReference type="ChEBI" id="CHEBI:15377"/>
        <dbReference type="ChEBI" id="CHEBI:15378"/>
        <dbReference type="ChEBI" id="CHEBI:57287"/>
        <dbReference type="ChEBI" id="CHEBI:57340"/>
        <dbReference type="EC" id="3.1.2.4"/>
    </reaction>
</comment>
<dbReference type="InterPro" id="IPR032259">
    <property type="entry name" value="HIBYL-CoA-H"/>
</dbReference>
<evidence type="ECO:0000256" key="1">
    <source>
        <dbReference type="ARBA" id="ARBA00001709"/>
    </source>
</evidence>
<dbReference type="SUPFAM" id="SSF52096">
    <property type="entry name" value="ClpP/crotonase"/>
    <property type="match status" value="1"/>
</dbReference>
<dbReference type="GO" id="GO:0016787">
    <property type="term" value="F:hydrolase activity"/>
    <property type="evidence" value="ECO:0007669"/>
    <property type="project" value="UniProtKB-KW"/>
</dbReference>
<dbReference type="PANTHER" id="PTHR43176:SF3">
    <property type="entry name" value="3-HYDROXYISOBUTYRYL-COA HYDROLASE, MITOCHONDRIAL"/>
    <property type="match status" value="1"/>
</dbReference>
<dbReference type="EC" id="3.1.2.4" evidence="2"/>
<evidence type="ECO:0000313" key="5">
    <source>
        <dbReference type="EMBL" id="MEJ8814289.1"/>
    </source>
</evidence>
<dbReference type="Pfam" id="PF16113">
    <property type="entry name" value="ECH_2"/>
    <property type="match status" value="1"/>
</dbReference>
<dbReference type="InterPro" id="IPR045004">
    <property type="entry name" value="ECH_dom"/>
</dbReference>
<evidence type="ECO:0000256" key="2">
    <source>
        <dbReference type="ARBA" id="ARBA00011915"/>
    </source>
</evidence>
<name>A0ABU8VKT3_9BURK</name>